<proteinExistence type="predicted"/>
<accession>A0ACC2K3U2</accession>
<evidence type="ECO:0000313" key="2">
    <source>
        <dbReference type="Proteomes" id="UP001234297"/>
    </source>
</evidence>
<dbReference type="EMBL" id="CM056820">
    <property type="protein sequence ID" value="KAJ8615773.1"/>
    <property type="molecule type" value="Genomic_DNA"/>
</dbReference>
<organism evidence="1 2">
    <name type="scientific">Persea americana</name>
    <name type="common">Avocado</name>
    <dbReference type="NCBI Taxonomy" id="3435"/>
    <lineage>
        <taxon>Eukaryota</taxon>
        <taxon>Viridiplantae</taxon>
        <taxon>Streptophyta</taxon>
        <taxon>Embryophyta</taxon>
        <taxon>Tracheophyta</taxon>
        <taxon>Spermatophyta</taxon>
        <taxon>Magnoliopsida</taxon>
        <taxon>Magnoliidae</taxon>
        <taxon>Laurales</taxon>
        <taxon>Lauraceae</taxon>
        <taxon>Persea</taxon>
    </lineage>
</organism>
<reference evidence="1 2" key="1">
    <citation type="journal article" date="2022" name="Hortic Res">
        <title>A haplotype resolved chromosomal level avocado genome allows analysis of novel avocado genes.</title>
        <authorList>
            <person name="Nath O."/>
            <person name="Fletcher S.J."/>
            <person name="Hayward A."/>
            <person name="Shaw L.M."/>
            <person name="Masouleh A.K."/>
            <person name="Furtado A."/>
            <person name="Henry R.J."/>
            <person name="Mitter N."/>
        </authorList>
    </citation>
    <scope>NUCLEOTIDE SEQUENCE [LARGE SCALE GENOMIC DNA]</scope>
    <source>
        <strain evidence="2">cv. Hass</strain>
    </source>
</reference>
<sequence length="202" mass="22391">MLLIFFLKQLPPPSKTKPREVSSSSKRSLSNPPRKIPTKPQRPFIIFLHSNPPRLLKLNPTSSPTTPTSLCSPATSPTTNPSNTTKPHHPSLHRHTSLYQISNVTVSIESEIKSWINQETVDRLILSLSSAADEKILLLSAEDVFVGQVQMGPMVRALVAMVTADSIVVLYCLVRSIKSTLVDDMEIPQIINLVKQFEGKEC</sequence>
<protein>
    <submittedName>
        <fullName evidence="1">Uncharacterized protein</fullName>
    </submittedName>
</protein>
<evidence type="ECO:0000313" key="1">
    <source>
        <dbReference type="EMBL" id="KAJ8615773.1"/>
    </source>
</evidence>
<dbReference type="Proteomes" id="UP001234297">
    <property type="component" value="Chromosome 12"/>
</dbReference>
<name>A0ACC2K3U2_PERAE</name>
<keyword evidence="2" id="KW-1185">Reference proteome</keyword>
<gene>
    <name evidence="1" type="ORF">MRB53_035145</name>
</gene>
<comment type="caution">
    <text evidence="1">The sequence shown here is derived from an EMBL/GenBank/DDBJ whole genome shotgun (WGS) entry which is preliminary data.</text>
</comment>